<dbReference type="AlphaFoldDB" id="A0A816C2D5"/>
<proteinExistence type="predicted"/>
<feature type="signal peptide" evidence="1">
    <location>
        <begin position="1"/>
        <end position="25"/>
    </location>
</feature>
<gene>
    <name evidence="2" type="ORF">XAT740_LOCUS49818</name>
</gene>
<accession>A0A816C2D5</accession>
<keyword evidence="3" id="KW-1185">Reference proteome</keyword>
<evidence type="ECO:0000256" key="1">
    <source>
        <dbReference type="SAM" id="SignalP"/>
    </source>
</evidence>
<comment type="caution">
    <text evidence="2">The sequence shown here is derived from an EMBL/GenBank/DDBJ whole genome shotgun (WGS) entry which is preliminary data.</text>
</comment>
<dbReference type="EMBL" id="CAJNOR010007472">
    <property type="protein sequence ID" value="CAF1617865.1"/>
    <property type="molecule type" value="Genomic_DNA"/>
</dbReference>
<protein>
    <submittedName>
        <fullName evidence="2">Uncharacterized protein</fullName>
    </submittedName>
</protein>
<keyword evidence="1" id="KW-0732">Signal</keyword>
<name>A0A816C2D5_ADIRI</name>
<reference evidence="2" key="1">
    <citation type="submission" date="2021-02" db="EMBL/GenBank/DDBJ databases">
        <authorList>
            <person name="Nowell W R."/>
        </authorList>
    </citation>
    <scope>NUCLEOTIDE SEQUENCE</scope>
</reference>
<dbReference type="Proteomes" id="UP000663828">
    <property type="component" value="Unassembled WGS sequence"/>
</dbReference>
<feature type="chain" id="PRO_5032853067" evidence="1">
    <location>
        <begin position="26"/>
        <end position="97"/>
    </location>
</feature>
<organism evidence="2 3">
    <name type="scientific">Adineta ricciae</name>
    <name type="common">Rotifer</name>
    <dbReference type="NCBI Taxonomy" id="249248"/>
    <lineage>
        <taxon>Eukaryota</taxon>
        <taxon>Metazoa</taxon>
        <taxon>Spiralia</taxon>
        <taxon>Gnathifera</taxon>
        <taxon>Rotifera</taxon>
        <taxon>Eurotatoria</taxon>
        <taxon>Bdelloidea</taxon>
        <taxon>Adinetida</taxon>
        <taxon>Adinetidae</taxon>
        <taxon>Adineta</taxon>
    </lineage>
</organism>
<evidence type="ECO:0000313" key="2">
    <source>
        <dbReference type="EMBL" id="CAF1617865.1"/>
    </source>
</evidence>
<evidence type="ECO:0000313" key="3">
    <source>
        <dbReference type="Proteomes" id="UP000663828"/>
    </source>
</evidence>
<sequence length="97" mass="11238">MISPKVIFCIAILALIMLFVCPSQSMPTGKSNAADLSTRHKRWTFNTWRLHGRRQLSNGGIFEQNAAYPYQVYNDEDDLVRQIHERLSQAFPELNRN</sequence>